<gene>
    <name evidence="1" type="primary">GIP</name>
    <name evidence="1" type="ORF">SPIL2461_LOCUS1606</name>
</gene>
<dbReference type="Proteomes" id="UP000649617">
    <property type="component" value="Unassembled WGS sequence"/>
</dbReference>
<comment type="caution">
    <text evidence="1">The sequence shown here is derived from an EMBL/GenBank/DDBJ whole genome shotgun (WGS) entry which is preliminary data.</text>
</comment>
<proteinExistence type="predicted"/>
<dbReference type="AlphaFoldDB" id="A0A812J1G1"/>
<evidence type="ECO:0000313" key="2">
    <source>
        <dbReference type="Proteomes" id="UP000649617"/>
    </source>
</evidence>
<protein>
    <submittedName>
        <fullName evidence="1">GIP protein</fullName>
    </submittedName>
</protein>
<evidence type="ECO:0000313" key="1">
    <source>
        <dbReference type="EMBL" id="CAE7194495.1"/>
    </source>
</evidence>
<dbReference type="CDD" id="cd09272">
    <property type="entry name" value="RNase_HI_RT_Ty1"/>
    <property type="match status" value="1"/>
</dbReference>
<accession>A0A812J1G1</accession>
<name>A0A812J1G1_SYMPI</name>
<dbReference type="OrthoDB" id="434119at2759"/>
<reference evidence="1" key="1">
    <citation type="submission" date="2021-02" db="EMBL/GenBank/DDBJ databases">
        <authorList>
            <person name="Dougan E. K."/>
            <person name="Rhodes N."/>
            <person name="Thang M."/>
            <person name="Chan C."/>
        </authorList>
    </citation>
    <scope>NUCLEOTIDE SEQUENCE</scope>
</reference>
<dbReference type="PANTHER" id="PTHR11439">
    <property type="entry name" value="GAG-POL-RELATED RETROTRANSPOSON"/>
    <property type="match status" value="1"/>
</dbReference>
<dbReference type="PANTHER" id="PTHR11439:SF491">
    <property type="entry name" value="INTEGRASE CATALYTIC DOMAIN-CONTAINING PROTEIN"/>
    <property type="match status" value="1"/>
</dbReference>
<sequence length="459" mass="50593">MVLDELSGNLVGLLVTYVDDILYLGEIHIVNALHAFVLEKWPASALEWVNDKVAFRYLGVEILREPQSGSFSISQAAYIADLLRAHNLHDTHSTLLPVPREWIEVVEAELDAVEADIDDETLRSAQRAVGEALWLATKSRPDILFVVNHMSSVVSKQPSHVLRVSQRLLSYLAGTCSMKLLLGPRSEATGEAVCFTDASYAPFGRRSFGAAVVTVEGSAVAWKAGRQSFVTLSVMEAELYAATQGCVLLESVFSVLDEIYPGRYKRVLAIDNTSAASMCSGGPGSQRTRHLKIRAAFIREAVSEGRLEVRHTPGDLQLADLATKLQPRLRLWRLLSLWGFVGDRITEILNAFKARLLSVVVVLSSLLVPATGVKTGEKKSPLPATGWEELAFLLVLTCVAVIGVWEASKAMFRSYRRWVKGSRKFRKLKRVSDIASEAAKKEEARWVDAALGAPRDDDH</sequence>
<keyword evidence="2" id="KW-1185">Reference proteome</keyword>
<dbReference type="EMBL" id="CAJNIZ010001573">
    <property type="protein sequence ID" value="CAE7194495.1"/>
    <property type="molecule type" value="Genomic_DNA"/>
</dbReference>
<organism evidence="1 2">
    <name type="scientific">Symbiodinium pilosum</name>
    <name type="common">Dinoflagellate</name>
    <dbReference type="NCBI Taxonomy" id="2952"/>
    <lineage>
        <taxon>Eukaryota</taxon>
        <taxon>Sar</taxon>
        <taxon>Alveolata</taxon>
        <taxon>Dinophyceae</taxon>
        <taxon>Suessiales</taxon>
        <taxon>Symbiodiniaceae</taxon>
        <taxon>Symbiodinium</taxon>
    </lineage>
</organism>